<evidence type="ECO:0000256" key="6">
    <source>
        <dbReference type="ARBA" id="ARBA00023242"/>
    </source>
</evidence>
<reference evidence="11" key="1">
    <citation type="submission" date="2025-04" db="UniProtKB">
        <authorList>
            <consortium name="RefSeq"/>
        </authorList>
    </citation>
    <scope>IDENTIFICATION</scope>
</reference>
<name>A0A6J1NT36_BICAN</name>
<proteinExistence type="inferred from homology"/>
<evidence type="ECO:0000256" key="1">
    <source>
        <dbReference type="ARBA" id="ARBA00004123"/>
    </source>
</evidence>
<evidence type="ECO:0000313" key="10">
    <source>
        <dbReference type="Proteomes" id="UP001652582"/>
    </source>
</evidence>
<organism evidence="10 11">
    <name type="scientific">Bicyclus anynana</name>
    <name type="common">Squinting bush brown butterfly</name>
    <dbReference type="NCBI Taxonomy" id="110368"/>
    <lineage>
        <taxon>Eukaryota</taxon>
        <taxon>Metazoa</taxon>
        <taxon>Ecdysozoa</taxon>
        <taxon>Arthropoda</taxon>
        <taxon>Hexapoda</taxon>
        <taxon>Insecta</taxon>
        <taxon>Pterygota</taxon>
        <taxon>Neoptera</taxon>
        <taxon>Endopterygota</taxon>
        <taxon>Lepidoptera</taxon>
        <taxon>Glossata</taxon>
        <taxon>Ditrysia</taxon>
        <taxon>Papilionoidea</taxon>
        <taxon>Nymphalidae</taxon>
        <taxon>Satyrinae</taxon>
        <taxon>Satyrini</taxon>
        <taxon>Mycalesina</taxon>
        <taxon>Bicyclus</taxon>
    </lineage>
</organism>
<dbReference type="GO" id="GO:0030915">
    <property type="term" value="C:Smc5-Smc6 complex"/>
    <property type="evidence" value="ECO:0007669"/>
    <property type="project" value="UniProtKB-UniRule"/>
</dbReference>
<dbReference type="Pfam" id="PF08743">
    <property type="entry name" value="Nse4_C"/>
    <property type="match status" value="1"/>
</dbReference>
<protein>
    <recommendedName>
        <fullName evidence="7">Non-structural maintenance of chromosomes element 4</fullName>
    </recommendedName>
</protein>
<dbReference type="InterPro" id="IPR014854">
    <property type="entry name" value="Nse4_C"/>
</dbReference>
<keyword evidence="4 7" id="KW-0233">DNA recombination</keyword>
<dbReference type="AlphaFoldDB" id="A0A6J1NT36"/>
<comment type="similarity">
    <text evidence="2 7">Belongs to the NSE4 family.</text>
</comment>
<dbReference type="GO" id="GO:0006281">
    <property type="term" value="P:DNA repair"/>
    <property type="evidence" value="ECO:0007669"/>
    <property type="project" value="UniProtKB-UniRule"/>
</dbReference>
<feature type="domain" description="Non-structural maintenance of chromosome element 4 C-terminal" evidence="9">
    <location>
        <begin position="202"/>
        <end position="289"/>
    </location>
</feature>
<dbReference type="OrthoDB" id="361242at2759"/>
<comment type="subunit">
    <text evidence="7">Component of the SMC5-SMC6 complex.</text>
</comment>
<comment type="subcellular location">
    <subcellularLocation>
        <location evidence="1 7">Nucleus</location>
    </subcellularLocation>
</comment>
<dbReference type="GO" id="GO:0006310">
    <property type="term" value="P:DNA recombination"/>
    <property type="evidence" value="ECO:0007669"/>
    <property type="project" value="UniProtKB-UniRule"/>
</dbReference>
<feature type="compositionally biased region" description="Basic and acidic residues" evidence="8">
    <location>
        <begin position="159"/>
        <end position="183"/>
    </location>
</feature>
<evidence type="ECO:0000259" key="9">
    <source>
        <dbReference type="Pfam" id="PF08743"/>
    </source>
</evidence>
<evidence type="ECO:0000256" key="3">
    <source>
        <dbReference type="ARBA" id="ARBA00022763"/>
    </source>
</evidence>
<feature type="region of interest" description="Disordered" evidence="8">
    <location>
        <begin position="147"/>
        <end position="183"/>
    </location>
</feature>
<sequence>MLNSSMNQSQRSQSQHANSMLSSHEKRFLLEEISQEVSRIADEDNLTEASVKRLSEIIDTVESASPNTTDNVDSSAGVCYMHSKALKDTSDLTKRCTEQVTGEVDNYDKFALATHIKSNPDFWDFMFPLEVPPVAYLHGTFAPTPLEQRPRAARRKVERQRAKDVKGPKKVDKQTQEEKTDESTKKVEQMLSFIKRVGKTEPVSYFHLLLHPVNFSRTIENIYHFSFLVRDGCVKVVLDDKFGLPFVTVMSSEKKRRAEDTEFNQFIVTMDMQRWQELVEAFEIREPMMK</sequence>
<gene>
    <name evidence="11 12" type="primary">LOC112054371</name>
</gene>
<feature type="region of interest" description="Disordered" evidence="8">
    <location>
        <begin position="1"/>
        <end position="21"/>
    </location>
</feature>
<keyword evidence="3 7" id="KW-0227">DNA damage</keyword>
<keyword evidence="6 7" id="KW-0539">Nucleus</keyword>
<dbReference type="GeneID" id="112054371"/>
<dbReference type="KEGG" id="bany:112054371"/>
<keyword evidence="5 7" id="KW-0234">DNA repair</keyword>
<evidence type="ECO:0000256" key="5">
    <source>
        <dbReference type="ARBA" id="ARBA00023204"/>
    </source>
</evidence>
<keyword evidence="10" id="KW-1185">Reference proteome</keyword>
<comment type="function">
    <text evidence="7">Component of the SMC5-SMC6 complex, that promotes sister chromatid alignment after DNA damage and facilitates double-stranded DNA breaks (DSBs) repair via homologous recombination between sister chromatids.</text>
</comment>
<dbReference type="InterPro" id="IPR027786">
    <property type="entry name" value="Nse4/EID"/>
</dbReference>
<evidence type="ECO:0000313" key="12">
    <source>
        <dbReference type="RefSeq" id="XP_052745443.1"/>
    </source>
</evidence>
<evidence type="ECO:0000256" key="7">
    <source>
        <dbReference type="RuleBase" id="RU365071"/>
    </source>
</evidence>
<dbReference type="Proteomes" id="UP001652582">
    <property type="component" value="Chromosome 26"/>
</dbReference>
<dbReference type="RefSeq" id="XP_023949909.1">
    <property type="nucleotide sequence ID" value="XM_024094141.1"/>
</dbReference>
<dbReference type="PANTHER" id="PTHR16140:SF0">
    <property type="entry name" value="NON-STRUCTURAL MAINTENANCE OF CHROMOSOMES ELEMENT 4"/>
    <property type="match status" value="1"/>
</dbReference>
<evidence type="ECO:0000313" key="11">
    <source>
        <dbReference type="RefSeq" id="XP_023949909.1"/>
    </source>
</evidence>
<dbReference type="RefSeq" id="XP_052745443.1">
    <property type="nucleotide sequence ID" value="XM_052889483.1"/>
</dbReference>
<evidence type="ECO:0000256" key="2">
    <source>
        <dbReference type="ARBA" id="ARBA00008997"/>
    </source>
</evidence>
<feature type="compositionally biased region" description="Low complexity" evidence="8">
    <location>
        <begin position="1"/>
        <end position="15"/>
    </location>
</feature>
<evidence type="ECO:0000256" key="4">
    <source>
        <dbReference type="ARBA" id="ARBA00023172"/>
    </source>
</evidence>
<dbReference type="PANTHER" id="PTHR16140">
    <property type="entry name" value="NON-STRUCTURAL MAINTENANCE OF CHROMOSOMES ELEMENT 4"/>
    <property type="match status" value="1"/>
</dbReference>
<accession>A0A6J1NT36</accession>
<dbReference type="GO" id="GO:0005634">
    <property type="term" value="C:nucleus"/>
    <property type="evidence" value="ECO:0007669"/>
    <property type="project" value="UniProtKB-SubCell"/>
</dbReference>
<evidence type="ECO:0000256" key="8">
    <source>
        <dbReference type="SAM" id="MobiDB-lite"/>
    </source>
</evidence>